<protein>
    <submittedName>
        <fullName evidence="1">Uncharacterized protein</fullName>
    </submittedName>
</protein>
<evidence type="ECO:0000313" key="1">
    <source>
        <dbReference type="Ensembl" id="ENSPANP00000054731.1"/>
    </source>
</evidence>
<dbReference type="PRINTS" id="PR02045">
    <property type="entry name" value="F138DOMAIN"/>
</dbReference>
<reference evidence="1" key="2">
    <citation type="submission" date="2025-08" db="UniProtKB">
        <authorList>
            <consortium name="Ensembl"/>
        </authorList>
    </citation>
    <scope>IDENTIFICATION</scope>
</reference>
<dbReference type="AlphaFoldDB" id="A0A8I5NCM4"/>
<proteinExistence type="predicted"/>
<sequence>MLLDLPIVPALFGSFVWFSVLTFKCIRWSLTLSPRLECSAAISPLCNLPLPGSSNYPASASCVSGITGMHPHTWLIFVFLVVTAFHHVDQAGLKLLTSGDPPASASQSTRITGMSHHTWPIAAIL</sequence>
<accession>A0A8I5NCM4</accession>
<dbReference type="GeneTree" id="ENSGT01120000271815"/>
<evidence type="ECO:0000313" key="2">
    <source>
        <dbReference type="Proteomes" id="UP000028761"/>
    </source>
</evidence>
<keyword evidence="2" id="KW-1185">Reference proteome</keyword>
<dbReference type="Ensembl" id="ENSPANT00000068956.1">
    <property type="protein sequence ID" value="ENSPANP00000054731.1"/>
    <property type="gene ID" value="ENSPANG00000039495.1"/>
</dbReference>
<dbReference type="Proteomes" id="UP000028761">
    <property type="component" value="Chromosome 10"/>
</dbReference>
<reference evidence="1" key="3">
    <citation type="submission" date="2025-09" db="UniProtKB">
        <authorList>
            <consortium name="Ensembl"/>
        </authorList>
    </citation>
    <scope>IDENTIFICATION</scope>
</reference>
<organism evidence="1 2">
    <name type="scientific">Papio anubis</name>
    <name type="common">Olive baboon</name>
    <dbReference type="NCBI Taxonomy" id="9555"/>
    <lineage>
        <taxon>Eukaryota</taxon>
        <taxon>Metazoa</taxon>
        <taxon>Chordata</taxon>
        <taxon>Craniata</taxon>
        <taxon>Vertebrata</taxon>
        <taxon>Euteleostomi</taxon>
        <taxon>Mammalia</taxon>
        <taxon>Eutheria</taxon>
        <taxon>Euarchontoglires</taxon>
        <taxon>Primates</taxon>
        <taxon>Haplorrhini</taxon>
        <taxon>Catarrhini</taxon>
        <taxon>Cercopithecidae</taxon>
        <taxon>Cercopithecinae</taxon>
        <taxon>Papio</taxon>
    </lineage>
</organism>
<reference evidence="1 2" key="1">
    <citation type="submission" date="2012-03" db="EMBL/GenBank/DDBJ databases">
        <title>Whole Genome Assembly of Papio anubis.</title>
        <authorList>
            <person name="Liu Y.L."/>
            <person name="Abraham K.A."/>
            <person name="Akbar H.A."/>
            <person name="Ali S.A."/>
            <person name="Anosike U.A."/>
            <person name="Aqrawi P.A."/>
            <person name="Arias F.A."/>
            <person name="Attaway T.A."/>
            <person name="Awwad R.A."/>
            <person name="Babu C.B."/>
            <person name="Bandaranaike D.B."/>
            <person name="Battles P.B."/>
            <person name="Bell A.B."/>
            <person name="Beltran B.B."/>
            <person name="Berhane-Mersha D.B."/>
            <person name="Bess C.B."/>
            <person name="Bickham C.B."/>
            <person name="Bolden T.B."/>
            <person name="Carter K.C."/>
            <person name="Chau D.C."/>
            <person name="Chavez A.C."/>
            <person name="Clerc-Blankenburg K.C."/>
            <person name="Coyle M.C."/>
            <person name="Dao M.D."/>
            <person name="Davila M.L.D."/>
            <person name="Davy-Carroll L.D."/>
            <person name="Denson S.D."/>
            <person name="Dinh H.D."/>
            <person name="Fernandez S.F."/>
            <person name="Fernando P.F."/>
            <person name="Forbes L.F."/>
            <person name="Francis C.F."/>
            <person name="Francisco L.F."/>
            <person name="Fu Q.F."/>
            <person name="Garcia-Iii R.G."/>
            <person name="Garrett T.G."/>
            <person name="Gross S.G."/>
            <person name="Gubbala S.G."/>
            <person name="Hirani K.H."/>
            <person name="Hogues M.H."/>
            <person name="Hollins B.H."/>
            <person name="Jackson L.J."/>
            <person name="Javaid M.J."/>
            <person name="Jhangiani S.J."/>
            <person name="Johnson A.J."/>
            <person name="Johnson B.J."/>
            <person name="Jones J.J."/>
            <person name="Joshi V.J."/>
            <person name="Kalu J.K."/>
            <person name="Khan N.K."/>
            <person name="Korchina V.K."/>
            <person name="Kovar C.K."/>
            <person name="Lago L.L."/>
            <person name="Lara F.L."/>
            <person name="Le T.-K.L."/>
            <person name="Lee S.L."/>
            <person name="Legall-Iii F.L."/>
            <person name="Lemon S.L."/>
            <person name="Liu J.L."/>
            <person name="Liu Y.-S.L."/>
            <person name="Liyanage D.L."/>
            <person name="Lopez J.L."/>
            <person name="Lorensuhewa L.L."/>
            <person name="Mata R.M."/>
            <person name="Mathew T.M."/>
            <person name="Mercado C.M."/>
            <person name="Mercado I.M."/>
            <person name="Morales K.M."/>
            <person name="Morgan M.M."/>
            <person name="Munidasa M.M."/>
            <person name="Ngo D.N."/>
            <person name="Nguyen L.N."/>
            <person name="Nguyen T.N."/>
            <person name="Nguyen N.N."/>
            <person name="Obregon M.O."/>
            <person name="Okwuonu G.O."/>
            <person name="Ongeri F.O."/>
            <person name="Onwere C.O."/>
            <person name="Osifeso I.O."/>
            <person name="Parra A.P."/>
            <person name="Patil S.P."/>
            <person name="Perez A.P."/>
            <person name="Perez Y.P."/>
            <person name="Pham C.P."/>
            <person name="Pu L.-L.P."/>
            <person name="Puazo M.P."/>
            <person name="Quiroz J.Q."/>
            <person name="Rouhana J.R."/>
            <person name="Ruiz M.R."/>
            <person name="Ruiz S.-J.R."/>
            <person name="Saada N.S."/>
            <person name="Santibanez J.S."/>
            <person name="Scheel M.S."/>
            <person name="Schneider B.S."/>
            <person name="Simmons D.S."/>
            <person name="Sisson I.S."/>
            <person name="Tang L.-Y.T."/>
            <person name="Thornton R.T."/>
            <person name="Tisius J.T."/>
            <person name="Toledanes G.T."/>
            <person name="Trejos Z.T."/>
            <person name="Usmani K.U."/>
            <person name="Varghese R.V."/>
            <person name="Vattathil S.V."/>
            <person name="Vee V.V."/>
            <person name="Walker D.W."/>
            <person name="Weissenberger G.W."/>
            <person name="White C.W."/>
            <person name="Williams A.W."/>
            <person name="Woodworth J.W."/>
            <person name="Wright R.W."/>
            <person name="Zhu Y.Z."/>
            <person name="Han Y.H."/>
            <person name="Newsham I.N."/>
            <person name="Nazareth L.N."/>
            <person name="Worley K.W."/>
            <person name="Muzny D.M."/>
            <person name="Rogers J.R."/>
            <person name="Gibbs R.G."/>
        </authorList>
    </citation>
    <scope>NUCLEOTIDE SEQUENCE [LARGE SCALE GENOMIC DNA]</scope>
</reference>
<dbReference type="PANTHER" id="PTHR12138:SF162">
    <property type="entry name" value="CHROMOSOME UNDETERMINED SCAFFOLD_275, WHOLE GENOME SHOTGUN SEQUENCE"/>
    <property type="match status" value="1"/>
</dbReference>
<name>A0A8I5NCM4_PAPAN</name>
<dbReference type="PANTHER" id="PTHR12138">
    <property type="entry name" value="PRIMATE-EXPANDED PROTEIN FAMILY"/>
    <property type="match status" value="1"/>
</dbReference>